<keyword evidence="4 7" id="KW-0812">Transmembrane</keyword>
<evidence type="ECO:0000256" key="1">
    <source>
        <dbReference type="ARBA" id="ARBA00004651"/>
    </source>
</evidence>
<organism evidence="9 10">
    <name type="scientific">Paracoccus chinensis</name>
    <dbReference type="NCBI Taxonomy" id="525640"/>
    <lineage>
        <taxon>Bacteria</taxon>
        <taxon>Pseudomonadati</taxon>
        <taxon>Pseudomonadota</taxon>
        <taxon>Alphaproteobacteria</taxon>
        <taxon>Rhodobacterales</taxon>
        <taxon>Paracoccaceae</taxon>
        <taxon>Paracoccus</taxon>
    </lineage>
</organism>
<comment type="similarity">
    <text evidence="2">Belongs to the UPF0702 family.</text>
</comment>
<protein>
    <recommendedName>
        <fullName evidence="8">YetF C-terminal domain-containing protein</fullName>
    </recommendedName>
</protein>
<feature type="domain" description="YetF C-terminal" evidence="8">
    <location>
        <begin position="88"/>
        <end position="154"/>
    </location>
</feature>
<keyword evidence="5 7" id="KW-1133">Transmembrane helix</keyword>
<evidence type="ECO:0000256" key="3">
    <source>
        <dbReference type="ARBA" id="ARBA00022475"/>
    </source>
</evidence>
<evidence type="ECO:0000256" key="2">
    <source>
        <dbReference type="ARBA" id="ARBA00006448"/>
    </source>
</evidence>
<dbReference type="PANTHER" id="PTHR34582">
    <property type="entry name" value="UPF0702 TRANSMEMBRANE PROTEIN YCAP"/>
    <property type="match status" value="1"/>
</dbReference>
<reference evidence="10" key="1">
    <citation type="submission" date="2016-10" db="EMBL/GenBank/DDBJ databases">
        <authorList>
            <person name="Varghese N."/>
            <person name="Submissions S."/>
        </authorList>
    </citation>
    <scope>NUCLEOTIDE SEQUENCE [LARGE SCALE GENOMIC DNA]</scope>
    <source>
        <strain evidence="10">CGMCC 1.7655</strain>
    </source>
</reference>
<dbReference type="Proteomes" id="UP000199555">
    <property type="component" value="Unassembled WGS sequence"/>
</dbReference>
<gene>
    <name evidence="9" type="ORF">SAMN04487971_10112</name>
</gene>
<dbReference type="Gene3D" id="3.30.240.20">
    <property type="entry name" value="bsu07140 like domains"/>
    <property type="match status" value="1"/>
</dbReference>
<feature type="transmembrane region" description="Helical" evidence="7">
    <location>
        <begin position="12"/>
        <end position="30"/>
    </location>
</feature>
<name>A0A1G9BX35_9RHOB</name>
<evidence type="ECO:0000256" key="5">
    <source>
        <dbReference type="ARBA" id="ARBA00022989"/>
    </source>
</evidence>
<keyword evidence="10" id="KW-1185">Reference proteome</keyword>
<dbReference type="InterPro" id="IPR023090">
    <property type="entry name" value="UPF0702_alpha/beta_dom_sf"/>
</dbReference>
<comment type="subcellular location">
    <subcellularLocation>
        <location evidence="1">Cell membrane</location>
        <topology evidence="1">Multi-pass membrane protein</topology>
    </subcellularLocation>
</comment>
<dbReference type="OrthoDB" id="9793799at2"/>
<evidence type="ECO:0000256" key="4">
    <source>
        <dbReference type="ARBA" id="ARBA00022692"/>
    </source>
</evidence>
<keyword evidence="6 7" id="KW-0472">Membrane</keyword>
<evidence type="ECO:0000313" key="9">
    <source>
        <dbReference type="EMBL" id="SDK43967.1"/>
    </source>
</evidence>
<accession>A0A1G9BX35</accession>
<evidence type="ECO:0000313" key="10">
    <source>
        <dbReference type="Proteomes" id="UP000199555"/>
    </source>
</evidence>
<dbReference type="PANTHER" id="PTHR34582:SF6">
    <property type="entry name" value="UPF0702 TRANSMEMBRANE PROTEIN YCAP"/>
    <property type="match status" value="1"/>
</dbReference>
<dbReference type="EMBL" id="FNGE01000001">
    <property type="protein sequence ID" value="SDK43967.1"/>
    <property type="molecule type" value="Genomic_DNA"/>
</dbReference>
<dbReference type="GO" id="GO:0005886">
    <property type="term" value="C:plasma membrane"/>
    <property type="evidence" value="ECO:0007669"/>
    <property type="project" value="UniProtKB-SubCell"/>
</dbReference>
<dbReference type="InterPro" id="IPR007353">
    <property type="entry name" value="DUF421"/>
</dbReference>
<evidence type="ECO:0000256" key="7">
    <source>
        <dbReference type="SAM" id="Phobius"/>
    </source>
</evidence>
<proteinExistence type="inferred from homology"/>
<dbReference type="AlphaFoldDB" id="A0A1G9BX35"/>
<feature type="transmembrane region" description="Helical" evidence="7">
    <location>
        <begin position="59"/>
        <end position="78"/>
    </location>
</feature>
<keyword evidence="3" id="KW-1003">Cell membrane</keyword>
<evidence type="ECO:0000256" key="6">
    <source>
        <dbReference type="ARBA" id="ARBA00023136"/>
    </source>
</evidence>
<evidence type="ECO:0000259" key="8">
    <source>
        <dbReference type="Pfam" id="PF04239"/>
    </source>
</evidence>
<sequence>MFQLENSIPELMGRGAFLFILFMVLFRLLPRRTGGELAPMDLVFLLLITEAASNSMGDYNSLADGTVIILTMLALNYITNRLSFTLPWFERVMEHKPLQIIRDGQTIPRNLKKEMLTADELMGSLRLNGVDDIAQVRSAWVEGDGRLSVVKKEDNSRGEGAQRGSRAG</sequence>
<dbReference type="RefSeq" id="WP_090751409.1">
    <property type="nucleotide sequence ID" value="NZ_FNGE01000001.1"/>
</dbReference>
<dbReference type="STRING" id="525640.SAMN04487971_10112"/>
<dbReference type="Pfam" id="PF04239">
    <property type="entry name" value="DUF421"/>
    <property type="match status" value="1"/>
</dbReference>